<comment type="caution">
    <text evidence="3">The sequence shown here is derived from an EMBL/GenBank/DDBJ whole genome shotgun (WGS) entry which is preliminary data.</text>
</comment>
<feature type="compositionally biased region" description="Pro residues" evidence="1">
    <location>
        <begin position="80"/>
        <end position="91"/>
    </location>
</feature>
<feature type="transmembrane region" description="Helical" evidence="2">
    <location>
        <begin position="143"/>
        <end position="167"/>
    </location>
</feature>
<keyword evidence="4" id="KW-1185">Reference proteome</keyword>
<dbReference type="Proteomes" id="UP001498398">
    <property type="component" value="Unassembled WGS sequence"/>
</dbReference>
<name>A0ABR1KAR4_9AGAR</name>
<keyword evidence="2" id="KW-0812">Transmembrane</keyword>
<feature type="region of interest" description="Disordered" evidence="1">
    <location>
        <begin position="80"/>
        <end position="99"/>
    </location>
</feature>
<evidence type="ECO:0000256" key="2">
    <source>
        <dbReference type="SAM" id="Phobius"/>
    </source>
</evidence>
<reference evidence="3 4" key="1">
    <citation type="submission" date="2024-01" db="EMBL/GenBank/DDBJ databases">
        <title>A draft genome for the cacao thread blight pathogen Marasmiellus scandens.</title>
        <authorList>
            <person name="Baruah I.K."/>
            <person name="Leung J."/>
            <person name="Bukari Y."/>
            <person name="Amoako-Attah I."/>
            <person name="Meinhardt L.W."/>
            <person name="Bailey B.A."/>
            <person name="Cohen S.P."/>
        </authorList>
    </citation>
    <scope>NUCLEOTIDE SEQUENCE [LARGE SCALE GENOMIC DNA]</scope>
    <source>
        <strain evidence="3 4">GH-19</strain>
    </source>
</reference>
<evidence type="ECO:0000313" key="4">
    <source>
        <dbReference type="Proteomes" id="UP001498398"/>
    </source>
</evidence>
<proteinExistence type="predicted"/>
<organism evidence="3 4">
    <name type="scientific">Marasmiellus scandens</name>
    <dbReference type="NCBI Taxonomy" id="2682957"/>
    <lineage>
        <taxon>Eukaryota</taxon>
        <taxon>Fungi</taxon>
        <taxon>Dikarya</taxon>
        <taxon>Basidiomycota</taxon>
        <taxon>Agaricomycotina</taxon>
        <taxon>Agaricomycetes</taxon>
        <taxon>Agaricomycetidae</taxon>
        <taxon>Agaricales</taxon>
        <taxon>Marasmiineae</taxon>
        <taxon>Omphalotaceae</taxon>
        <taxon>Marasmiellus</taxon>
    </lineage>
</organism>
<feature type="transmembrane region" description="Helical" evidence="2">
    <location>
        <begin position="20"/>
        <end position="44"/>
    </location>
</feature>
<keyword evidence="2" id="KW-0472">Membrane</keyword>
<gene>
    <name evidence="3" type="ORF">VKT23_000690</name>
</gene>
<dbReference type="EMBL" id="JBANRG010000001">
    <property type="protein sequence ID" value="KAK7472576.1"/>
    <property type="molecule type" value="Genomic_DNA"/>
</dbReference>
<protein>
    <submittedName>
        <fullName evidence="3">Uncharacterized protein</fullName>
    </submittedName>
</protein>
<evidence type="ECO:0000313" key="3">
    <source>
        <dbReference type="EMBL" id="KAK7472576.1"/>
    </source>
</evidence>
<evidence type="ECO:0000256" key="1">
    <source>
        <dbReference type="SAM" id="MobiDB-lite"/>
    </source>
</evidence>
<accession>A0ABR1KAR4</accession>
<keyword evidence="2" id="KW-1133">Transmembrane helix</keyword>
<sequence>MTLAARETSSFLPSSSFSPIALFFILLGVIVIPTLMISMARMYLRYRTPSDPPKTWLTHRCRHYRFYRWDPEHQAYPPSFEPPPPYLPRPPSYSREESSLSDGPMITVPSPAVNRQAIGWSSPNVDRFYTDYHSKSLNCTLHAWSYLTLCLVAVHCSVTLLLCYYRVCTILIIMG</sequence>